<accession>A0A1I8JLC4</accession>
<dbReference type="GO" id="GO:0030182">
    <property type="term" value="P:neuron differentiation"/>
    <property type="evidence" value="ECO:0007669"/>
    <property type="project" value="TreeGrafter"/>
</dbReference>
<dbReference type="PRINTS" id="PR00026">
    <property type="entry name" value="ENGRAILED"/>
</dbReference>
<dbReference type="PRINTS" id="PR00024">
    <property type="entry name" value="HOMEOBOX"/>
</dbReference>
<evidence type="ECO:0000256" key="3">
    <source>
        <dbReference type="ARBA" id="ARBA00022473"/>
    </source>
</evidence>
<dbReference type="InterPro" id="IPR000747">
    <property type="entry name" value="HD_engrailed"/>
</dbReference>
<feature type="compositionally biased region" description="Basic and acidic residues" evidence="9">
    <location>
        <begin position="13"/>
        <end position="26"/>
    </location>
</feature>
<dbReference type="Gene3D" id="1.10.10.60">
    <property type="entry name" value="Homeodomain-like"/>
    <property type="match status" value="1"/>
</dbReference>
<comment type="similarity">
    <text evidence="2">Belongs to the engrailed homeobox family.</text>
</comment>
<dbReference type="Proteomes" id="UP000095280">
    <property type="component" value="Unplaced"/>
</dbReference>
<evidence type="ECO:0000259" key="10">
    <source>
        <dbReference type="PROSITE" id="PS50071"/>
    </source>
</evidence>
<dbReference type="GO" id="GO:0000978">
    <property type="term" value="F:RNA polymerase II cis-regulatory region sequence-specific DNA binding"/>
    <property type="evidence" value="ECO:0007669"/>
    <property type="project" value="TreeGrafter"/>
</dbReference>
<evidence type="ECO:0000313" key="11">
    <source>
        <dbReference type="Proteomes" id="UP000095280"/>
    </source>
</evidence>
<dbReference type="InterPro" id="IPR001356">
    <property type="entry name" value="HD"/>
</dbReference>
<dbReference type="InterPro" id="IPR009057">
    <property type="entry name" value="Homeodomain-like_sf"/>
</dbReference>
<feature type="region of interest" description="Disordered" evidence="9">
    <location>
        <begin position="1"/>
        <end position="26"/>
    </location>
</feature>
<dbReference type="PROSITE" id="PS00027">
    <property type="entry name" value="HOMEOBOX_1"/>
    <property type="match status" value="1"/>
</dbReference>
<sequence length="199" mass="23503">MVLDSEICPEKQQQQKEVEEKAMEQQQKRQATYTRFLIEEILKPEFGRPPPAHHQLPTVVGKLQQQAAAEDKASLWPAWIYCTRYSDRPSSGPRVRKFRRRSRKDNEKRPRTSFSGEQLKRLKQEFEENRYLTEERRLSLAKELQLNESQVKIWFQNKRAKAKKGHGFKNPLALHLMSQGLYNHSVRLRTDSDSDRDGI</sequence>
<dbReference type="InterPro" id="IPR019549">
    <property type="entry name" value="Homeobox-engrailed_C-terminal"/>
</dbReference>
<evidence type="ECO:0000256" key="7">
    <source>
        <dbReference type="PROSITE-ProRule" id="PRU00108"/>
    </source>
</evidence>
<keyword evidence="6 7" id="KW-0539">Nucleus</keyword>
<dbReference type="FunFam" id="1.10.10.60:FF:000189">
    <property type="entry name" value="Homeobox protein engrailed-like"/>
    <property type="match status" value="1"/>
</dbReference>
<dbReference type="PROSITE" id="PS50071">
    <property type="entry name" value="HOMEOBOX_2"/>
    <property type="match status" value="1"/>
</dbReference>
<dbReference type="InterPro" id="IPR050720">
    <property type="entry name" value="Engrailed_Homeobox_TFs"/>
</dbReference>
<dbReference type="WBParaSite" id="maker-uti_cns_0048755-snap-gene-0.8-mRNA-1">
    <property type="protein sequence ID" value="maker-uti_cns_0048755-snap-gene-0.8-mRNA-1"/>
    <property type="gene ID" value="maker-uti_cns_0048755-snap-gene-0.8"/>
</dbReference>
<dbReference type="Pfam" id="PF10525">
    <property type="entry name" value="Engrail_1_C_sig"/>
    <property type="match status" value="1"/>
</dbReference>
<name>A0A1I8JLC4_9PLAT</name>
<dbReference type="AlphaFoldDB" id="A0A1I8JLC4"/>
<keyword evidence="5 7" id="KW-0371">Homeobox</keyword>
<dbReference type="PANTHER" id="PTHR24341">
    <property type="entry name" value="HOMEOBOX PROTEIN ENGRAILED"/>
    <property type="match status" value="1"/>
</dbReference>
<protein>
    <submittedName>
        <fullName evidence="12">Homeobox domain-containing protein</fullName>
    </submittedName>
</protein>
<dbReference type="CDD" id="cd00086">
    <property type="entry name" value="homeodomain"/>
    <property type="match status" value="1"/>
</dbReference>
<dbReference type="GO" id="GO:0005634">
    <property type="term" value="C:nucleus"/>
    <property type="evidence" value="ECO:0007669"/>
    <property type="project" value="UniProtKB-SubCell"/>
</dbReference>
<keyword evidence="4 7" id="KW-0238">DNA-binding</keyword>
<evidence type="ECO:0000256" key="2">
    <source>
        <dbReference type="ARBA" id="ARBA00010896"/>
    </source>
</evidence>
<dbReference type="Pfam" id="PF00046">
    <property type="entry name" value="Homeodomain"/>
    <property type="match status" value="1"/>
</dbReference>
<feature type="region of interest" description="Disordered" evidence="9">
    <location>
        <begin position="88"/>
        <end position="115"/>
    </location>
</feature>
<dbReference type="InterPro" id="IPR020479">
    <property type="entry name" value="HD_metazoa"/>
</dbReference>
<evidence type="ECO:0000313" key="12">
    <source>
        <dbReference type="WBParaSite" id="maker-uti_cns_0048755-snap-gene-0.8-mRNA-1"/>
    </source>
</evidence>
<comment type="subcellular location">
    <subcellularLocation>
        <location evidence="1 7 8">Nucleus</location>
    </subcellularLocation>
</comment>
<evidence type="ECO:0000256" key="6">
    <source>
        <dbReference type="ARBA" id="ARBA00023242"/>
    </source>
</evidence>
<dbReference type="GO" id="GO:0009653">
    <property type="term" value="P:anatomical structure morphogenesis"/>
    <property type="evidence" value="ECO:0007669"/>
    <property type="project" value="UniProtKB-ARBA"/>
</dbReference>
<proteinExistence type="inferred from homology"/>
<evidence type="ECO:0000256" key="5">
    <source>
        <dbReference type="ARBA" id="ARBA00023155"/>
    </source>
</evidence>
<evidence type="ECO:0000256" key="9">
    <source>
        <dbReference type="SAM" id="MobiDB-lite"/>
    </source>
</evidence>
<keyword evidence="11" id="KW-1185">Reference proteome</keyword>
<evidence type="ECO:0000256" key="1">
    <source>
        <dbReference type="ARBA" id="ARBA00004123"/>
    </source>
</evidence>
<evidence type="ECO:0000256" key="4">
    <source>
        <dbReference type="ARBA" id="ARBA00023125"/>
    </source>
</evidence>
<reference evidence="12" key="1">
    <citation type="submission" date="2016-11" db="UniProtKB">
        <authorList>
            <consortium name="WormBaseParasite"/>
        </authorList>
    </citation>
    <scope>IDENTIFICATION</scope>
</reference>
<keyword evidence="3" id="KW-0217">Developmental protein</keyword>
<feature type="domain" description="Homeobox" evidence="10">
    <location>
        <begin position="105"/>
        <end position="165"/>
    </location>
</feature>
<feature type="DNA-binding region" description="Homeobox" evidence="7">
    <location>
        <begin position="107"/>
        <end position="166"/>
    </location>
</feature>
<feature type="compositionally biased region" description="Basic residues" evidence="9">
    <location>
        <begin position="94"/>
        <end position="103"/>
    </location>
</feature>
<dbReference type="PANTHER" id="PTHR24341:SF6">
    <property type="entry name" value="HOMEOBOX PROTEIN INVECTED"/>
    <property type="match status" value="1"/>
</dbReference>
<dbReference type="SMART" id="SM00389">
    <property type="entry name" value="HOX"/>
    <property type="match status" value="1"/>
</dbReference>
<dbReference type="InterPro" id="IPR017970">
    <property type="entry name" value="Homeobox_CS"/>
</dbReference>
<dbReference type="SUPFAM" id="SSF46689">
    <property type="entry name" value="Homeodomain-like"/>
    <property type="match status" value="1"/>
</dbReference>
<dbReference type="GO" id="GO:0000981">
    <property type="term" value="F:DNA-binding transcription factor activity, RNA polymerase II-specific"/>
    <property type="evidence" value="ECO:0007669"/>
    <property type="project" value="InterPro"/>
</dbReference>
<organism evidence="11 12">
    <name type="scientific">Macrostomum lignano</name>
    <dbReference type="NCBI Taxonomy" id="282301"/>
    <lineage>
        <taxon>Eukaryota</taxon>
        <taxon>Metazoa</taxon>
        <taxon>Spiralia</taxon>
        <taxon>Lophotrochozoa</taxon>
        <taxon>Platyhelminthes</taxon>
        <taxon>Rhabditophora</taxon>
        <taxon>Macrostomorpha</taxon>
        <taxon>Macrostomida</taxon>
        <taxon>Macrostomidae</taxon>
        <taxon>Macrostomum</taxon>
    </lineage>
</organism>
<evidence type="ECO:0000256" key="8">
    <source>
        <dbReference type="RuleBase" id="RU000682"/>
    </source>
</evidence>